<dbReference type="EMBL" id="LT607413">
    <property type="protein sequence ID" value="SCF33623.1"/>
    <property type="molecule type" value="Genomic_DNA"/>
</dbReference>
<dbReference type="InterPro" id="IPR001466">
    <property type="entry name" value="Beta-lactam-related"/>
</dbReference>
<protein>
    <submittedName>
        <fullName evidence="3">D-alanyl-D-alanine carboxypeptidase</fullName>
    </submittedName>
</protein>
<dbReference type="InterPro" id="IPR050491">
    <property type="entry name" value="AmpC-like"/>
</dbReference>
<keyword evidence="3" id="KW-0378">Hydrolase</keyword>
<dbReference type="Gene3D" id="3.40.710.10">
    <property type="entry name" value="DD-peptidase/beta-lactamase superfamily"/>
    <property type="match status" value="1"/>
</dbReference>
<accession>A0A1C4ZKV6</accession>
<evidence type="ECO:0000256" key="1">
    <source>
        <dbReference type="SAM" id="SignalP"/>
    </source>
</evidence>
<dbReference type="InParanoid" id="A0A1C4ZKV6"/>
<name>A0A1C4ZKV6_MICEC</name>
<feature type="signal peptide" evidence="1">
    <location>
        <begin position="1"/>
        <end position="18"/>
    </location>
</feature>
<feature type="chain" id="PRO_5038697210" evidence="1">
    <location>
        <begin position="19"/>
        <end position="416"/>
    </location>
</feature>
<dbReference type="Proteomes" id="UP000198253">
    <property type="component" value="Chromosome I"/>
</dbReference>
<dbReference type="OrthoDB" id="3174977at2"/>
<keyword evidence="3" id="KW-0645">Protease</keyword>
<dbReference type="InterPro" id="IPR012338">
    <property type="entry name" value="Beta-lactam/transpept-like"/>
</dbReference>
<dbReference type="PANTHER" id="PTHR46825">
    <property type="entry name" value="D-ALANYL-D-ALANINE-CARBOXYPEPTIDASE/ENDOPEPTIDASE AMPH"/>
    <property type="match status" value="1"/>
</dbReference>
<keyword evidence="4" id="KW-1185">Reference proteome</keyword>
<dbReference type="PANTHER" id="PTHR46825:SF7">
    <property type="entry name" value="D-ALANYL-D-ALANINE CARBOXYPEPTIDASE"/>
    <property type="match status" value="1"/>
</dbReference>
<proteinExistence type="predicted"/>
<dbReference type="SUPFAM" id="SSF56601">
    <property type="entry name" value="beta-lactamase/transpeptidase-like"/>
    <property type="match status" value="1"/>
</dbReference>
<organism evidence="3 4">
    <name type="scientific">Micromonospora echinospora</name>
    <name type="common">Micromonospora purpurea</name>
    <dbReference type="NCBI Taxonomy" id="1877"/>
    <lineage>
        <taxon>Bacteria</taxon>
        <taxon>Bacillati</taxon>
        <taxon>Actinomycetota</taxon>
        <taxon>Actinomycetes</taxon>
        <taxon>Micromonosporales</taxon>
        <taxon>Micromonosporaceae</taxon>
        <taxon>Micromonospora</taxon>
    </lineage>
</organism>
<dbReference type="Pfam" id="PF00144">
    <property type="entry name" value="Beta-lactamase"/>
    <property type="match status" value="1"/>
</dbReference>
<feature type="domain" description="Beta-lactamase-related" evidence="2">
    <location>
        <begin position="53"/>
        <end position="354"/>
    </location>
</feature>
<evidence type="ECO:0000313" key="3">
    <source>
        <dbReference type="EMBL" id="SCF33623.1"/>
    </source>
</evidence>
<evidence type="ECO:0000313" key="4">
    <source>
        <dbReference type="Proteomes" id="UP000198253"/>
    </source>
</evidence>
<dbReference type="InterPro" id="IPR006311">
    <property type="entry name" value="TAT_signal"/>
</dbReference>
<sequence>MHLSRRSFLLATTGTALATPLLAGAGPALAAGRPPAGSLPDAALTADLRAITEAGMPGVFAEARDGRDRWRDASGVADVTTGRPVLPGFQHRVGSITKTFVAAALLQLVGERRIALDAPIGRYLPEFAVAGVTVRMLLNHTSGISDYDHVIFATPEDIERHRSTTFTPRQLVRAGLGQPPTGAPGAAFSYSNTNYILAGLIIERVTRRSATDEVHRRILRPLGLRQTYFPGLRPRIAGPHSRGYVPWYEGELRDFSVSNMSWAWTAGALVSTMADLNTFFRALLGGRLLRPAQLAAMKTTVPFDPAQPEAAGYGLGLYRMTWPTGDVWGHDGLVFGHSAISLHTPDGRRQVSLAQNVTHYALPGTPDPIGEAVGRLLNTALVGESVVAARTATAARVPAVVPAPGAPTLVRPLPQR</sequence>
<dbReference type="RefSeq" id="WP_088984111.1">
    <property type="nucleotide sequence ID" value="NZ_LT607413.1"/>
</dbReference>
<keyword evidence="3" id="KW-0121">Carboxypeptidase</keyword>
<reference evidence="4" key="1">
    <citation type="submission" date="2016-06" db="EMBL/GenBank/DDBJ databases">
        <authorList>
            <person name="Varghese N."/>
            <person name="Submissions Spin"/>
        </authorList>
    </citation>
    <scope>NUCLEOTIDE SEQUENCE [LARGE SCALE GENOMIC DNA]</scope>
    <source>
        <strain evidence="4">DSM 43816</strain>
    </source>
</reference>
<keyword evidence="1" id="KW-0732">Signal</keyword>
<dbReference type="PROSITE" id="PS51318">
    <property type="entry name" value="TAT"/>
    <property type="match status" value="1"/>
</dbReference>
<dbReference type="GO" id="GO:0004180">
    <property type="term" value="F:carboxypeptidase activity"/>
    <property type="evidence" value="ECO:0007669"/>
    <property type="project" value="UniProtKB-KW"/>
</dbReference>
<dbReference type="AlphaFoldDB" id="A0A1C4ZKV6"/>
<evidence type="ECO:0000259" key="2">
    <source>
        <dbReference type="Pfam" id="PF00144"/>
    </source>
</evidence>
<gene>
    <name evidence="3" type="ORF">GA0070618_5418</name>
</gene>